<dbReference type="InterPro" id="IPR043519">
    <property type="entry name" value="NT_sf"/>
</dbReference>
<feature type="domain" description="ACT" evidence="8">
    <location>
        <begin position="644"/>
        <end position="718"/>
    </location>
</feature>
<dbReference type="CDD" id="cd01668">
    <property type="entry name" value="TGS_RSH"/>
    <property type="match status" value="1"/>
</dbReference>
<dbReference type="SMART" id="SM00954">
    <property type="entry name" value="RelA_SpoT"/>
    <property type="match status" value="1"/>
</dbReference>
<dbReference type="Pfam" id="PF02824">
    <property type="entry name" value="TGS"/>
    <property type="match status" value="1"/>
</dbReference>
<dbReference type="PROSITE" id="PS51831">
    <property type="entry name" value="HD"/>
    <property type="match status" value="1"/>
</dbReference>
<dbReference type="Proteomes" id="UP001595528">
    <property type="component" value="Unassembled WGS sequence"/>
</dbReference>
<dbReference type="RefSeq" id="WP_379903041.1">
    <property type="nucleotide sequence ID" value="NZ_JBHRTR010000031.1"/>
</dbReference>
<dbReference type="Gene3D" id="3.30.70.260">
    <property type="match status" value="1"/>
</dbReference>
<comment type="function">
    <text evidence="6">In eubacteria ppGpp (guanosine 3'-diphosphate 5'-diphosphate) is a mediator of the stringent response that coordinates a variety of cellular activities in response to changes in nutritional abundance.</text>
</comment>
<dbReference type="InterPro" id="IPR012676">
    <property type="entry name" value="TGS-like"/>
</dbReference>
<keyword evidence="12" id="KW-1185">Reference proteome</keyword>
<dbReference type="SUPFAM" id="SSF109604">
    <property type="entry name" value="HD-domain/PDEase-like"/>
    <property type="match status" value="1"/>
</dbReference>
<dbReference type="GO" id="GO:0008728">
    <property type="term" value="F:GTP diphosphokinase activity"/>
    <property type="evidence" value="ECO:0007669"/>
    <property type="project" value="UniProtKB-EC"/>
</dbReference>
<evidence type="ECO:0000256" key="7">
    <source>
        <dbReference type="SAM" id="MobiDB-lite"/>
    </source>
</evidence>
<dbReference type="SUPFAM" id="SSF55021">
    <property type="entry name" value="ACT-like"/>
    <property type="match status" value="1"/>
</dbReference>
<dbReference type="Gene3D" id="3.10.20.30">
    <property type="match status" value="1"/>
</dbReference>
<comment type="similarity">
    <text evidence="6">Belongs to the relA/spoT family.</text>
</comment>
<evidence type="ECO:0000313" key="12">
    <source>
        <dbReference type="Proteomes" id="UP001595528"/>
    </source>
</evidence>
<dbReference type="Gene3D" id="3.30.460.10">
    <property type="entry name" value="Beta Polymerase, domain 2"/>
    <property type="match status" value="1"/>
</dbReference>
<comment type="caution">
    <text evidence="11">The sequence shown here is derived from an EMBL/GenBank/DDBJ whole genome shotgun (WGS) entry which is preliminary data.</text>
</comment>
<dbReference type="InterPro" id="IPR004811">
    <property type="entry name" value="RelA/Spo_fam"/>
</dbReference>
<evidence type="ECO:0000313" key="11">
    <source>
        <dbReference type="EMBL" id="MFC3229128.1"/>
    </source>
</evidence>
<dbReference type="PROSITE" id="PS51671">
    <property type="entry name" value="ACT"/>
    <property type="match status" value="1"/>
</dbReference>
<dbReference type="InterPro" id="IPR033655">
    <property type="entry name" value="TGS_RelA/SpoT"/>
</dbReference>
<organism evidence="11 12">
    <name type="scientific">Marinibaculum pumilum</name>
    <dbReference type="NCBI Taxonomy" id="1766165"/>
    <lineage>
        <taxon>Bacteria</taxon>
        <taxon>Pseudomonadati</taxon>
        <taxon>Pseudomonadota</taxon>
        <taxon>Alphaproteobacteria</taxon>
        <taxon>Rhodospirillales</taxon>
        <taxon>Rhodospirillaceae</taxon>
        <taxon>Marinibaculum</taxon>
    </lineage>
</organism>
<evidence type="ECO:0000256" key="2">
    <source>
        <dbReference type="ARBA" id="ARBA00014315"/>
    </source>
</evidence>
<evidence type="ECO:0000256" key="3">
    <source>
        <dbReference type="ARBA" id="ARBA00029754"/>
    </source>
</evidence>
<dbReference type="InterPro" id="IPR003607">
    <property type="entry name" value="HD/PDEase_dom"/>
</dbReference>
<evidence type="ECO:0000259" key="9">
    <source>
        <dbReference type="PROSITE" id="PS51831"/>
    </source>
</evidence>
<gene>
    <name evidence="11" type="ORF">ACFOGJ_17915</name>
</gene>
<dbReference type="SMART" id="SM00471">
    <property type="entry name" value="HDc"/>
    <property type="match status" value="1"/>
</dbReference>
<dbReference type="EC" id="2.7.6.5" evidence="1"/>
<dbReference type="CDD" id="cd05399">
    <property type="entry name" value="NT_Rel-Spo_like"/>
    <property type="match status" value="1"/>
</dbReference>
<sequence length="718" mass="80406">MLRQVELVEKVCDYDADADEDVLNRAYVFTMRAHGTQKRASGDPYFSHPVEVAGILADMRLDGATIVTALLHDTLEDTAATPAEIEQLFGRDILQLVDGVTKLSRIEMQSDRSRQAENFRKLLLAMSADIRVLLVKLADRLHNMRTLKYIPSEEKRRRIARETMEIYAPLADRIGMQEMKAELEDLAFSEMNPEGRESVLARLNYLRAEGSDTVRHVTEELQRVLDEAGIACKVAGREKSPFSIWRKMQQKNVAFEQLSDVIAFRVVVDNVPDCYGALGVVHSTWRMVPGRFKDFISTPKPNQYQSIHTTVIGPNSQRVEIQIRTRAMHEVAEIGVAAHWYYKTPSDKADKNSYRWLRELLDILENASDPEEFLENTKLNMFQDQVFCFTPKGDLIALPRGATPIDFAYAVHSDVGNHTVGAKINGRILPLRTELQNGDQIEIITSPKAQPSPNWENILVTGKARANVRRFIRNQQRSEYASLGKAILQKAFREAGRRYTEKPLAANLERFQCATVEDLHVAIGNGTVNAGTVTGVLFPAARKRKEHEGAEVIPLERARSQQARPREREQPVPLQGLIPGMAVHYAGCCHPLPGDRIVGIVTTGKGVTVHTLDCETLEQFSQTPERWLHVSWADAGNDVDHVGRLATVVRNDVGSLSALTTVIARQGGNITNLKIVNRTQDLFELLVDIEVRDVTHLGDIIASLRTDPAISAVERSRG</sequence>
<dbReference type="PANTHER" id="PTHR21262">
    <property type="entry name" value="GUANOSINE-3',5'-BIS DIPHOSPHATE 3'-PYROPHOSPHOHYDROLASE"/>
    <property type="match status" value="1"/>
</dbReference>
<dbReference type="InterPro" id="IPR045865">
    <property type="entry name" value="ACT-like_dom_sf"/>
</dbReference>
<dbReference type="SUPFAM" id="SSF81301">
    <property type="entry name" value="Nucleotidyltransferase"/>
    <property type="match status" value="1"/>
</dbReference>
<dbReference type="InterPro" id="IPR007685">
    <property type="entry name" value="RelA_SpoT"/>
</dbReference>
<protein>
    <recommendedName>
        <fullName evidence="2">GTP pyrophosphokinase rsh</fullName>
        <ecNumber evidence="1">2.7.6.5</ecNumber>
    </recommendedName>
    <alternativeName>
        <fullName evidence="4">(p)ppGpp synthase</fullName>
    </alternativeName>
    <alternativeName>
        <fullName evidence="3">ATP:GTP 3'-pyrophosphotransferase</fullName>
    </alternativeName>
</protein>
<dbReference type="InterPro" id="IPR012675">
    <property type="entry name" value="Beta-grasp_dom_sf"/>
</dbReference>
<feature type="domain" description="HD" evidence="9">
    <location>
        <begin position="45"/>
        <end position="144"/>
    </location>
</feature>
<evidence type="ECO:0000259" key="8">
    <source>
        <dbReference type="PROSITE" id="PS51671"/>
    </source>
</evidence>
<dbReference type="InterPro" id="IPR045600">
    <property type="entry name" value="RelA/SpoT_AH_RIS"/>
</dbReference>
<dbReference type="InterPro" id="IPR002912">
    <property type="entry name" value="ACT_dom"/>
</dbReference>
<keyword evidence="11" id="KW-0808">Transferase</keyword>
<dbReference type="NCBIfam" id="TIGR00691">
    <property type="entry name" value="spoT_relA"/>
    <property type="match status" value="1"/>
</dbReference>
<dbReference type="Pfam" id="PF13291">
    <property type="entry name" value="ACT_4"/>
    <property type="match status" value="1"/>
</dbReference>
<dbReference type="PROSITE" id="PS51880">
    <property type="entry name" value="TGS"/>
    <property type="match status" value="1"/>
</dbReference>
<evidence type="ECO:0000259" key="10">
    <source>
        <dbReference type="PROSITE" id="PS51880"/>
    </source>
</evidence>
<dbReference type="CDD" id="cd00077">
    <property type="entry name" value="HDc"/>
    <property type="match status" value="1"/>
</dbReference>
<accession>A0ABV7L3D6</accession>
<name>A0ABV7L3D6_9PROT</name>
<dbReference type="Gene3D" id="1.10.3210.10">
    <property type="entry name" value="Hypothetical protein af1432"/>
    <property type="match status" value="1"/>
</dbReference>
<dbReference type="InterPro" id="IPR004095">
    <property type="entry name" value="TGS"/>
</dbReference>
<feature type="region of interest" description="Disordered" evidence="7">
    <location>
        <begin position="548"/>
        <end position="570"/>
    </location>
</feature>
<evidence type="ECO:0000256" key="5">
    <source>
        <dbReference type="ARBA" id="ARBA00048244"/>
    </source>
</evidence>
<dbReference type="Pfam" id="PF04607">
    <property type="entry name" value="RelA_SpoT"/>
    <property type="match status" value="1"/>
</dbReference>
<dbReference type="SUPFAM" id="SSF81271">
    <property type="entry name" value="TGS-like"/>
    <property type="match status" value="1"/>
</dbReference>
<dbReference type="Pfam" id="PF19296">
    <property type="entry name" value="RelA_AH_RIS"/>
    <property type="match status" value="1"/>
</dbReference>
<dbReference type="Pfam" id="PF13328">
    <property type="entry name" value="HD_4"/>
    <property type="match status" value="1"/>
</dbReference>
<evidence type="ECO:0000256" key="1">
    <source>
        <dbReference type="ARBA" id="ARBA00013251"/>
    </source>
</evidence>
<evidence type="ECO:0000256" key="4">
    <source>
        <dbReference type="ARBA" id="ARBA00032407"/>
    </source>
</evidence>
<feature type="domain" description="TGS" evidence="10">
    <location>
        <begin position="380"/>
        <end position="445"/>
    </location>
</feature>
<dbReference type="PANTHER" id="PTHR21262:SF36">
    <property type="entry name" value="BIFUNCTIONAL (P)PPGPP SYNTHASE_HYDROLASE SPOT"/>
    <property type="match status" value="1"/>
</dbReference>
<proteinExistence type="inferred from homology"/>
<dbReference type="InterPro" id="IPR006674">
    <property type="entry name" value="HD_domain"/>
</dbReference>
<dbReference type="EMBL" id="JBHRTR010000031">
    <property type="protein sequence ID" value="MFC3229128.1"/>
    <property type="molecule type" value="Genomic_DNA"/>
</dbReference>
<reference evidence="12" key="1">
    <citation type="journal article" date="2019" name="Int. J. Syst. Evol. Microbiol.">
        <title>The Global Catalogue of Microorganisms (GCM) 10K type strain sequencing project: providing services to taxonomists for standard genome sequencing and annotation.</title>
        <authorList>
            <consortium name="The Broad Institute Genomics Platform"/>
            <consortium name="The Broad Institute Genome Sequencing Center for Infectious Disease"/>
            <person name="Wu L."/>
            <person name="Ma J."/>
        </authorList>
    </citation>
    <scope>NUCLEOTIDE SEQUENCE [LARGE SCALE GENOMIC DNA]</scope>
    <source>
        <strain evidence="12">KCTC 42964</strain>
    </source>
</reference>
<comment type="catalytic activity">
    <reaction evidence="5">
        <text>GTP + ATP = guanosine 3'-diphosphate 5'-triphosphate + AMP</text>
        <dbReference type="Rhea" id="RHEA:22088"/>
        <dbReference type="ChEBI" id="CHEBI:30616"/>
        <dbReference type="ChEBI" id="CHEBI:37565"/>
        <dbReference type="ChEBI" id="CHEBI:142410"/>
        <dbReference type="ChEBI" id="CHEBI:456215"/>
        <dbReference type="EC" id="2.7.6.5"/>
    </reaction>
</comment>
<evidence type="ECO:0000256" key="6">
    <source>
        <dbReference type="RuleBase" id="RU003847"/>
    </source>
</evidence>
<dbReference type="CDD" id="cd04876">
    <property type="entry name" value="ACT_RelA-SpoT"/>
    <property type="match status" value="1"/>
</dbReference>